<comment type="catalytic activity">
    <reaction evidence="4">
        <text>L-methionine sulfone + acetyl-CoA = N-acetyl-L-methionine sulfone + CoA + H(+)</text>
        <dbReference type="Rhea" id="RHEA:47656"/>
        <dbReference type="ChEBI" id="CHEBI:15378"/>
        <dbReference type="ChEBI" id="CHEBI:57287"/>
        <dbReference type="ChEBI" id="CHEBI:57288"/>
        <dbReference type="ChEBI" id="CHEBI:87824"/>
        <dbReference type="ChEBI" id="CHEBI:87825"/>
    </reaction>
</comment>
<organism evidence="6">
    <name type="scientific">Paenibacillus sp. BIHB 4019</name>
    <dbReference type="NCBI Taxonomy" id="1870819"/>
    <lineage>
        <taxon>Bacteria</taxon>
        <taxon>Bacillati</taxon>
        <taxon>Bacillota</taxon>
        <taxon>Bacilli</taxon>
        <taxon>Bacillales</taxon>
        <taxon>Paenibacillaceae</taxon>
        <taxon>Paenibacillus</taxon>
    </lineage>
</organism>
<feature type="domain" description="N-acetyltransferase" evidence="5">
    <location>
        <begin position="1"/>
        <end position="157"/>
    </location>
</feature>
<evidence type="ECO:0000256" key="1">
    <source>
        <dbReference type="ARBA" id="ARBA00022679"/>
    </source>
</evidence>
<proteinExistence type="predicted"/>
<dbReference type="PANTHER" id="PTHR43072">
    <property type="entry name" value="N-ACETYLTRANSFERASE"/>
    <property type="match status" value="1"/>
</dbReference>
<dbReference type="AlphaFoldDB" id="A0A1B2DR53"/>
<dbReference type="FunFam" id="3.40.630.30:FF:000026">
    <property type="entry name" value="Phosphinothricin acetyltransferase"/>
    <property type="match status" value="1"/>
</dbReference>
<comment type="catalytic activity">
    <reaction evidence="3">
        <text>L-methionine sulfoximine + acetyl-CoA = N-acetyl-L-methionine sulfoximine + CoA + H(+)</text>
        <dbReference type="Rhea" id="RHEA:47660"/>
        <dbReference type="ChEBI" id="CHEBI:15378"/>
        <dbReference type="ChEBI" id="CHEBI:57287"/>
        <dbReference type="ChEBI" id="CHEBI:57288"/>
        <dbReference type="ChEBI" id="CHEBI:87826"/>
        <dbReference type="ChEBI" id="CHEBI:87827"/>
    </reaction>
</comment>
<dbReference type="SUPFAM" id="SSF55729">
    <property type="entry name" value="Acyl-CoA N-acyltransferases (Nat)"/>
    <property type="match status" value="1"/>
</dbReference>
<evidence type="ECO:0000256" key="4">
    <source>
        <dbReference type="ARBA" id="ARBA00051334"/>
    </source>
</evidence>
<dbReference type="InterPro" id="IPR016181">
    <property type="entry name" value="Acyl_CoA_acyltransferase"/>
</dbReference>
<dbReference type="PROSITE" id="PS51186">
    <property type="entry name" value="GNAT"/>
    <property type="match status" value="1"/>
</dbReference>
<keyword evidence="2" id="KW-0012">Acyltransferase</keyword>
<dbReference type="Pfam" id="PF00583">
    <property type="entry name" value="Acetyltransf_1"/>
    <property type="match status" value="1"/>
</dbReference>
<protein>
    <submittedName>
        <fullName evidence="6">Phosphinothricin acetyltransferase</fullName>
    </submittedName>
</protein>
<dbReference type="PANTHER" id="PTHR43072:SF23">
    <property type="entry name" value="UPF0039 PROTEIN C11D3.02C"/>
    <property type="match status" value="1"/>
</dbReference>
<dbReference type="CDD" id="cd04301">
    <property type="entry name" value="NAT_SF"/>
    <property type="match status" value="1"/>
</dbReference>
<dbReference type="Gene3D" id="3.40.630.30">
    <property type="match status" value="1"/>
</dbReference>
<evidence type="ECO:0000313" key="6">
    <source>
        <dbReference type="EMBL" id="ANY70192.1"/>
    </source>
</evidence>
<dbReference type="RefSeq" id="WP_099521122.1">
    <property type="nucleotide sequence ID" value="NZ_CP016808.1"/>
</dbReference>
<evidence type="ECO:0000256" key="3">
    <source>
        <dbReference type="ARBA" id="ARBA00050603"/>
    </source>
</evidence>
<gene>
    <name evidence="6" type="ORF">BBD42_29570</name>
</gene>
<evidence type="ECO:0000256" key="2">
    <source>
        <dbReference type="ARBA" id="ARBA00023315"/>
    </source>
</evidence>
<reference evidence="6" key="1">
    <citation type="submission" date="2016-08" db="EMBL/GenBank/DDBJ databases">
        <title>Complete Genome Seqeunce of Paenibacillus sp. BIHB 4019 from tea rhizoplane.</title>
        <authorList>
            <person name="Thakur R."/>
            <person name="Swarnkar M.K."/>
            <person name="Gulati A."/>
        </authorList>
    </citation>
    <scope>NUCLEOTIDE SEQUENCE [LARGE SCALE GENOMIC DNA]</scope>
    <source>
        <strain evidence="6">BIHB4019</strain>
    </source>
</reference>
<evidence type="ECO:0000259" key="5">
    <source>
        <dbReference type="PROSITE" id="PS51186"/>
    </source>
</evidence>
<dbReference type="GO" id="GO:0016747">
    <property type="term" value="F:acyltransferase activity, transferring groups other than amino-acyl groups"/>
    <property type="evidence" value="ECO:0007669"/>
    <property type="project" value="InterPro"/>
</dbReference>
<sequence>MIREALNKDLPEILNIYNDAILHTTAVYCYEADTLNGRIQWFNNKKQDGYPVLVYEKGGRIAGFATFGPFRPWPAYKYAIEHSVYVSKDFRNLGIASKLMKELIDTANKREYATIVAGIDAANTPSIKLHEKLGFVYAGIIKKAGYKFGDWLDLAFYQLDLSGPKSPNEK</sequence>
<accession>A0A1B2DR53</accession>
<dbReference type="InterPro" id="IPR000182">
    <property type="entry name" value="GNAT_dom"/>
</dbReference>
<keyword evidence="1 6" id="KW-0808">Transferase</keyword>
<name>A0A1B2DR53_9BACL</name>
<dbReference type="EMBL" id="CP016808">
    <property type="protein sequence ID" value="ANY70192.1"/>
    <property type="molecule type" value="Genomic_DNA"/>
</dbReference>